<evidence type="ECO:0000313" key="1">
    <source>
        <dbReference type="EMBL" id="CAF5186342.1"/>
    </source>
</evidence>
<dbReference type="Proteomes" id="UP000676336">
    <property type="component" value="Unassembled WGS sequence"/>
</dbReference>
<feature type="non-terminal residue" evidence="1">
    <location>
        <position position="1"/>
    </location>
</feature>
<dbReference type="AlphaFoldDB" id="A0A8S3HX10"/>
<name>A0A8S3HX10_9BILA</name>
<dbReference type="SUPFAM" id="SSF48371">
    <property type="entry name" value="ARM repeat"/>
    <property type="match status" value="1"/>
</dbReference>
<comment type="caution">
    <text evidence="1">The sequence shown here is derived from an EMBL/GenBank/DDBJ whole genome shotgun (WGS) entry which is preliminary data.</text>
</comment>
<sequence length="182" mass="21171">CLSHNNVKVLDHAIWCLTSCADNEDDRRKIRLNGALPLLLSLLENKSSFDFSCPSTNPNQRRYGSIAKQNIPEDSEVISQFDQLFDMQSACCNCLAELSCDYTNGQIIIERNGIYILAMLLFPENEESLRLEKYNHLQRNVFKTLRFLFSLNKKNDQYQFKRLFPTQIFELFVGIGNFQRET</sequence>
<gene>
    <name evidence="1" type="ORF">SMN809_LOCUS70613</name>
</gene>
<dbReference type="InterPro" id="IPR011989">
    <property type="entry name" value="ARM-like"/>
</dbReference>
<proteinExistence type="predicted"/>
<protein>
    <submittedName>
        <fullName evidence="1">Uncharacterized protein</fullName>
    </submittedName>
</protein>
<feature type="non-terminal residue" evidence="1">
    <location>
        <position position="182"/>
    </location>
</feature>
<reference evidence="1" key="1">
    <citation type="submission" date="2021-02" db="EMBL/GenBank/DDBJ databases">
        <authorList>
            <person name="Nowell W R."/>
        </authorList>
    </citation>
    <scope>NUCLEOTIDE SEQUENCE</scope>
</reference>
<dbReference type="InterPro" id="IPR016024">
    <property type="entry name" value="ARM-type_fold"/>
</dbReference>
<accession>A0A8S3HX10</accession>
<evidence type="ECO:0000313" key="2">
    <source>
        <dbReference type="Proteomes" id="UP000676336"/>
    </source>
</evidence>
<dbReference type="EMBL" id="CAJOBI010321829">
    <property type="protein sequence ID" value="CAF5186342.1"/>
    <property type="molecule type" value="Genomic_DNA"/>
</dbReference>
<organism evidence="1 2">
    <name type="scientific">Rotaria magnacalcarata</name>
    <dbReference type="NCBI Taxonomy" id="392030"/>
    <lineage>
        <taxon>Eukaryota</taxon>
        <taxon>Metazoa</taxon>
        <taxon>Spiralia</taxon>
        <taxon>Gnathifera</taxon>
        <taxon>Rotifera</taxon>
        <taxon>Eurotatoria</taxon>
        <taxon>Bdelloidea</taxon>
        <taxon>Philodinida</taxon>
        <taxon>Philodinidae</taxon>
        <taxon>Rotaria</taxon>
    </lineage>
</organism>
<dbReference type="Gene3D" id="1.25.10.10">
    <property type="entry name" value="Leucine-rich Repeat Variant"/>
    <property type="match status" value="1"/>
</dbReference>